<dbReference type="GO" id="GO:0046872">
    <property type="term" value="F:metal ion binding"/>
    <property type="evidence" value="ECO:0007669"/>
    <property type="project" value="UniProtKB-KW"/>
</dbReference>
<comment type="cofactor">
    <cofactor evidence="1">
        <name>Mn(2+)</name>
        <dbReference type="ChEBI" id="CHEBI:29035"/>
    </cofactor>
</comment>
<keyword evidence="5" id="KW-0378">Hydrolase</keyword>
<feature type="region of interest" description="Disordered" evidence="8">
    <location>
        <begin position="86"/>
        <end position="165"/>
    </location>
</feature>
<keyword evidence="4" id="KW-0479">Metal-binding</keyword>
<dbReference type="GO" id="GO:0005739">
    <property type="term" value="C:mitochondrion"/>
    <property type="evidence" value="ECO:0007669"/>
    <property type="project" value="TreeGrafter"/>
</dbReference>
<dbReference type="SUPFAM" id="SSF55811">
    <property type="entry name" value="Nudix"/>
    <property type="match status" value="1"/>
</dbReference>
<feature type="region of interest" description="Disordered" evidence="8">
    <location>
        <begin position="1"/>
        <end position="66"/>
    </location>
</feature>
<evidence type="ECO:0000256" key="4">
    <source>
        <dbReference type="ARBA" id="ARBA00022723"/>
    </source>
</evidence>
<evidence type="ECO:0000256" key="8">
    <source>
        <dbReference type="SAM" id="MobiDB-lite"/>
    </source>
</evidence>
<feature type="compositionally biased region" description="Acidic residues" evidence="8">
    <location>
        <begin position="184"/>
        <end position="201"/>
    </location>
</feature>
<gene>
    <name evidence="10" type="ORF">L596_017274</name>
</gene>
<dbReference type="PANTHER" id="PTHR12318">
    <property type="entry name" value="TESTOSTERONE-REGULATED PROTEIN RP2"/>
    <property type="match status" value="1"/>
</dbReference>
<dbReference type="AlphaFoldDB" id="A0A4U5N155"/>
<feature type="compositionally biased region" description="Acidic residues" evidence="8">
    <location>
        <begin position="266"/>
        <end position="284"/>
    </location>
</feature>
<evidence type="ECO:0000256" key="3">
    <source>
        <dbReference type="ARBA" id="ARBA00005582"/>
    </source>
</evidence>
<evidence type="ECO:0000259" key="9">
    <source>
        <dbReference type="PROSITE" id="PS51462"/>
    </source>
</evidence>
<comment type="caution">
    <text evidence="10">The sequence shown here is derived from an EMBL/GenBank/DDBJ whole genome shotgun (WGS) entry which is preliminary data.</text>
</comment>
<dbReference type="Gene3D" id="3.90.79.10">
    <property type="entry name" value="Nucleoside Triphosphate Pyrophosphohydrolase"/>
    <property type="match status" value="1"/>
</dbReference>
<dbReference type="Proteomes" id="UP000298663">
    <property type="component" value="Unassembled WGS sequence"/>
</dbReference>
<keyword evidence="11" id="KW-1185">Reference proteome</keyword>
<dbReference type="InterPro" id="IPR039121">
    <property type="entry name" value="NUDT19"/>
</dbReference>
<evidence type="ECO:0000313" key="10">
    <source>
        <dbReference type="EMBL" id="TKR76077.1"/>
    </source>
</evidence>
<keyword evidence="6" id="KW-0460">Magnesium</keyword>
<dbReference type="STRING" id="34508.A0A4U5N155"/>
<dbReference type="PANTHER" id="PTHR12318:SF0">
    <property type="entry name" value="ACYL-COENZYME A DIPHOSPHATASE NUDT19"/>
    <property type="match status" value="1"/>
</dbReference>
<comment type="similarity">
    <text evidence="3">Belongs to the Nudix hydrolase family.</text>
</comment>
<dbReference type="EMBL" id="AZBU02000005">
    <property type="protein sequence ID" value="TKR76077.1"/>
    <property type="molecule type" value="Genomic_DNA"/>
</dbReference>
<dbReference type="InterPro" id="IPR000086">
    <property type="entry name" value="NUDIX_hydrolase_dom"/>
</dbReference>
<organism evidence="10 11">
    <name type="scientific">Steinernema carpocapsae</name>
    <name type="common">Entomopathogenic nematode</name>
    <dbReference type="NCBI Taxonomy" id="34508"/>
    <lineage>
        <taxon>Eukaryota</taxon>
        <taxon>Metazoa</taxon>
        <taxon>Ecdysozoa</taxon>
        <taxon>Nematoda</taxon>
        <taxon>Chromadorea</taxon>
        <taxon>Rhabditida</taxon>
        <taxon>Tylenchina</taxon>
        <taxon>Panagrolaimomorpha</taxon>
        <taxon>Strongyloidoidea</taxon>
        <taxon>Steinernematidae</taxon>
        <taxon>Steinernema</taxon>
    </lineage>
</organism>
<dbReference type="GO" id="GO:0016818">
    <property type="term" value="F:hydrolase activity, acting on acid anhydrides, in phosphorus-containing anhydrides"/>
    <property type="evidence" value="ECO:0007669"/>
    <property type="project" value="InterPro"/>
</dbReference>
<evidence type="ECO:0000313" key="11">
    <source>
        <dbReference type="Proteomes" id="UP000298663"/>
    </source>
</evidence>
<evidence type="ECO:0000256" key="2">
    <source>
        <dbReference type="ARBA" id="ARBA00001946"/>
    </source>
</evidence>
<evidence type="ECO:0000256" key="7">
    <source>
        <dbReference type="ARBA" id="ARBA00023211"/>
    </source>
</evidence>
<feature type="compositionally biased region" description="Acidic residues" evidence="8">
    <location>
        <begin position="40"/>
        <end position="55"/>
    </location>
</feature>
<accession>A0A4U5N155</accession>
<feature type="region of interest" description="Disordered" evidence="8">
    <location>
        <begin position="180"/>
        <end position="204"/>
    </location>
</feature>
<name>A0A4U5N155_STECR</name>
<feature type="domain" description="Nudix hydrolase" evidence="9">
    <location>
        <begin position="328"/>
        <end position="530"/>
    </location>
</feature>
<sequence>MDRGSPPEFQCAVIPGKSLPKSAIESLRNVGEPDFRAGQEESDVDGQESEDEASGEESNPNDDLAAACYEETLKRLRNASYVGNLQCDAGNAGIEPENDQEVSEEAHKQVDSEDEDEAMQAENVQAEERVQAEGPSHQEAAVQQPRNEAVQAVERPWNEAPQRPMQDAYTRYLNYCRTHKIQEEESEEEDDESDFSDENPNEDLAVSCYMEALKRLTDAGHQVGQRVQIGNDSNKDGSYYLAIPLNANLEGLLGLNKCAKKASDNTDVDSEESVEDEEYDADDDMSIRRTPAMTPDLEESDYDSDESEIGSDAREEKGDQIKEITRNGVRLAATTILFSKTDRTVLMLRRGQTASFMPNVAVFPGGVLEKADVQFPKHLTNYASVKNQFPNELDFAFRVAALRELFEEAGLLLIVDVKTGKKYIASTKDHPALDQLRHKVLKNANIFKMCFDMFILDVESLFPWSEWVTPMAMTKRYDTFFFIIPVEHQHKTHYLPQEMSEAMWVKPEEILTRDDQGNVGPPQFYELKRLINTPNECLTKMMNPCQILPQLIALEDSDVRYSLLPGDFLYDENPSADPIRMETVESLRALEQPDSVIHRTSQGEEGIKGYRLITKNVDKVIEKIKLFPRDRSQL</sequence>
<protein>
    <recommendedName>
        <fullName evidence="9">Nudix hydrolase domain-containing protein</fullName>
    </recommendedName>
</protein>
<evidence type="ECO:0000256" key="6">
    <source>
        <dbReference type="ARBA" id="ARBA00022842"/>
    </source>
</evidence>
<evidence type="ECO:0000256" key="5">
    <source>
        <dbReference type="ARBA" id="ARBA00022801"/>
    </source>
</evidence>
<comment type="cofactor">
    <cofactor evidence="2">
        <name>Mg(2+)</name>
        <dbReference type="ChEBI" id="CHEBI:18420"/>
    </cofactor>
</comment>
<dbReference type="InterPro" id="IPR015797">
    <property type="entry name" value="NUDIX_hydrolase-like_dom_sf"/>
</dbReference>
<evidence type="ECO:0000256" key="1">
    <source>
        <dbReference type="ARBA" id="ARBA00001936"/>
    </source>
</evidence>
<feature type="region of interest" description="Disordered" evidence="8">
    <location>
        <begin position="262"/>
        <end position="317"/>
    </location>
</feature>
<keyword evidence="7" id="KW-0464">Manganese</keyword>
<reference evidence="10 11" key="1">
    <citation type="journal article" date="2015" name="Genome Biol.">
        <title>Comparative genomics of Steinernema reveals deeply conserved gene regulatory networks.</title>
        <authorList>
            <person name="Dillman A.R."/>
            <person name="Macchietto M."/>
            <person name="Porter C.F."/>
            <person name="Rogers A."/>
            <person name="Williams B."/>
            <person name="Antoshechkin I."/>
            <person name="Lee M.M."/>
            <person name="Goodwin Z."/>
            <person name="Lu X."/>
            <person name="Lewis E.E."/>
            <person name="Goodrich-Blair H."/>
            <person name="Stock S.P."/>
            <person name="Adams B.J."/>
            <person name="Sternberg P.W."/>
            <person name="Mortazavi A."/>
        </authorList>
    </citation>
    <scope>NUCLEOTIDE SEQUENCE [LARGE SCALE GENOMIC DNA]</scope>
    <source>
        <strain evidence="10 11">ALL</strain>
    </source>
</reference>
<proteinExistence type="inferred from homology"/>
<reference evidence="10 11" key="2">
    <citation type="journal article" date="2019" name="G3 (Bethesda)">
        <title>Hybrid Assembly of the Genome of the Entomopathogenic Nematode Steinernema carpocapsae Identifies the X-Chromosome.</title>
        <authorList>
            <person name="Serra L."/>
            <person name="Macchietto M."/>
            <person name="Macias-Munoz A."/>
            <person name="McGill C.J."/>
            <person name="Rodriguez I.M."/>
            <person name="Rodriguez B."/>
            <person name="Murad R."/>
            <person name="Mortazavi A."/>
        </authorList>
    </citation>
    <scope>NUCLEOTIDE SEQUENCE [LARGE SCALE GENOMIC DNA]</scope>
    <source>
        <strain evidence="10 11">ALL</strain>
    </source>
</reference>
<dbReference type="CDD" id="cd18870">
    <property type="entry name" value="NUDIX_AcylCoAdiphos_Nudt19"/>
    <property type="match status" value="1"/>
</dbReference>
<feature type="compositionally biased region" description="Acidic residues" evidence="8">
    <location>
        <begin position="296"/>
        <end position="309"/>
    </location>
</feature>
<dbReference type="OrthoDB" id="1695362at2759"/>
<dbReference type="PROSITE" id="PS51462">
    <property type="entry name" value="NUDIX"/>
    <property type="match status" value="1"/>
</dbReference>